<dbReference type="Proteomes" id="UP001519306">
    <property type="component" value="Unassembled WGS sequence"/>
</dbReference>
<dbReference type="InterPro" id="IPR027271">
    <property type="entry name" value="Acetolactate_synth/TF_NikR_C"/>
</dbReference>
<dbReference type="EMBL" id="JAGGLJ010000003">
    <property type="protein sequence ID" value="MBP2024844.1"/>
    <property type="molecule type" value="Genomic_DNA"/>
</dbReference>
<dbReference type="NCBIfam" id="TIGR03959">
    <property type="entry name" value="hyd_TM1266"/>
    <property type="match status" value="1"/>
</dbReference>
<keyword evidence="2" id="KW-1185">Reference proteome</keyword>
<dbReference type="InterPro" id="IPR045865">
    <property type="entry name" value="ACT-like_dom_sf"/>
</dbReference>
<reference evidence="1 2" key="1">
    <citation type="submission" date="2021-03" db="EMBL/GenBank/DDBJ databases">
        <title>Genomic Encyclopedia of Type Strains, Phase IV (KMG-IV): sequencing the most valuable type-strain genomes for metagenomic binning, comparative biology and taxonomic classification.</title>
        <authorList>
            <person name="Goeker M."/>
        </authorList>
    </citation>
    <scope>NUCLEOTIDE SEQUENCE [LARGE SCALE GENOMIC DNA]</scope>
    <source>
        <strain evidence="1 2">DSM 27563</strain>
    </source>
</reference>
<sequence>MENKLAIIAIVINKCEEEVVEKVNGYLHEYRDIIVGRMGIPYAERQISLISVMVDGPEDRINSLSGKLGMVPLVSVKTAYSNTKK</sequence>
<organism evidence="1 2">
    <name type="scientific">Peptoniphilus stercorisuis</name>
    <dbReference type="NCBI Taxonomy" id="1436965"/>
    <lineage>
        <taxon>Bacteria</taxon>
        <taxon>Bacillati</taxon>
        <taxon>Bacillota</taxon>
        <taxon>Tissierellia</taxon>
        <taxon>Tissierellales</taxon>
        <taxon>Peptoniphilaceae</taxon>
        <taxon>Peptoniphilus</taxon>
    </lineage>
</organism>
<accession>A0ABS4KDX6</accession>
<dbReference type="RefSeq" id="WP_210060152.1">
    <property type="nucleotide sequence ID" value="NZ_JAGGLJ010000003.1"/>
</dbReference>
<dbReference type="Gene3D" id="3.30.70.1150">
    <property type="entry name" value="ACT-like. Chain A, domain 2"/>
    <property type="match status" value="1"/>
</dbReference>
<comment type="caution">
    <text evidence="1">The sequence shown here is derived from an EMBL/GenBank/DDBJ whole genome shotgun (WGS) entry which is preliminary data.</text>
</comment>
<dbReference type="SUPFAM" id="SSF55021">
    <property type="entry name" value="ACT-like"/>
    <property type="match status" value="1"/>
</dbReference>
<gene>
    <name evidence="1" type="ORF">J2Z71_000367</name>
</gene>
<dbReference type="InterPro" id="IPR023860">
    <property type="entry name" value="FeFe-hyd_TM1266"/>
</dbReference>
<evidence type="ECO:0000313" key="1">
    <source>
        <dbReference type="EMBL" id="MBP2024844.1"/>
    </source>
</evidence>
<evidence type="ECO:0000313" key="2">
    <source>
        <dbReference type="Proteomes" id="UP001519306"/>
    </source>
</evidence>
<dbReference type="Pfam" id="PF21699">
    <property type="entry name" value="TM1266-like"/>
    <property type="match status" value="1"/>
</dbReference>
<proteinExistence type="predicted"/>
<name>A0ABS4KDX6_9FIRM</name>
<protein>
    <submittedName>
        <fullName evidence="1">Iron-only hydrogenase system regulator</fullName>
    </submittedName>
</protein>